<keyword evidence="11" id="KW-1185">Reference proteome</keyword>
<gene>
    <name evidence="10" type="ORF">AGRA3207_001498</name>
</gene>
<protein>
    <recommendedName>
        <fullName evidence="9">Pycsar effector protein domain-containing protein</fullName>
    </recommendedName>
</protein>
<evidence type="ECO:0000256" key="2">
    <source>
        <dbReference type="ARBA" id="ARBA00022475"/>
    </source>
</evidence>
<dbReference type="Proteomes" id="UP001049518">
    <property type="component" value="Chromosome"/>
</dbReference>
<keyword evidence="5 8" id="KW-1133">Transmembrane helix</keyword>
<evidence type="ECO:0000256" key="4">
    <source>
        <dbReference type="ARBA" id="ARBA00022741"/>
    </source>
</evidence>
<name>A0ABX8QQ25_9ACTN</name>
<keyword evidence="3 8" id="KW-0812">Transmembrane</keyword>
<keyword evidence="2" id="KW-1003">Cell membrane</keyword>
<reference evidence="10" key="1">
    <citation type="submission" date="2020-07" db="EMBL/GenBank/DDBJ databases">
        <authorList>
            <person name="Tarantini F.S."/>
            <person name="Hong K.W."/>
            <person name="Chan K.G."/>
        </authorList>
    </citation>
    <scope>NUCLEOTIDE SEQUENCE</scope>
    <source>
        <strain evidence="10">32-07</strain>
    </source>
</reference>
<evidence type="ECO:0000256" key="6">
    <source>
        <dbReference type="ARBA" id="ARBA00023118"/>
    </source>
</evidence>
<dbReference type="RefSeq" id="WP_231333834.1">
    <property type="nucleotide sequence ID" value="NZ_CP059572.1"/>
</dbReference>
<evidence type="ECO:0000259" key="9">
    <source>
        <dbReference type="Pfam" id="PF18967"/>
    </source>
</evidence>
<evidence type="ECO:0000313" key="10">
    <source>
        <dbReference type="EMBL" id="QXJ20733.1"/>
    </source>
</evidence>
<dbReference type="EMBL" id="CP059572">
    <property type="protein sequence ID" value="QXJ20733.1"/>
    <property type="molecule type" value="Genomic_DNA"/>
</dbReference>
<evidence type="ECO:0000256" key="1">
    <source>
        <dbReference type="ARBA" id="ARBA00004236"/>
    </source>
</evidence>
<keyword evidence="7 8" id="KW-0472">Membrane</keyword>
<feature type="transmembrane region" description="Helical" evidence="8">
    <location>
        <begin position="61"/>
        <end position="82"/>
    </location>
</feature>
<evidence type="ECO:0000313" key="11">
    <source>
        <dbReference type="Proteomes" id="UP001049518"/>
    </source>
</evidence>
<evidence type="ECO:0000256" key="8">
    <source>
        <dbReference type="SAM" id="Phobius"/>
    </source>
</evidence>
<keyword evidence="4" id="KW-0547">Nucleotide-binding</keyword>
<keyword evidence="6" id="KW-0051">Antiviral defense</keyword>
<feature type="domain" description="Pycsar effector protein" evidence="9">
    <location>
        <begin position="16"/>
        <end position="157"/>
    </location>
</feature>
<comment type="subcellular location">
    <subcellularLocation>
        <location evidence="1">Cell membrane</location>
    </subcellularLocation>
</comment>
<dbReference type="Pfam" id="PF18967">
    <property type="entry name" value="PycTM"/>
    <property type="match status" value="1"/>
</dbReference>
<proteinExistence type="predicted"/>
<dbReference type="InterPro" id="IPR043760">
    <property type="entry name" value="PycTM_dom"/>
</dbReference>
<evidence type="ECO:0000256" key="7">
    <source>
        <dbReference type="ARBA" id="ARBA00023136"/>
    </source>
</evidence>
<sequence length="161" mass="16972">MNTETNENEAIVAVTVMTAFQNYLQHAEAKISTLLVAHTGAVLAVMAALPNLPSPGGDSILVLPAVYGAFVLSFLFSGHHLVQALRPRLRTPISPSAFGIMGVSPNLPAGFEAQRDAAWQMVRVFAELAETKHRHVAKAIPGTAAMLTSALLCVAITMALG</sequence>
<evidence type="ECO:0000256" key="5">
    <source>
        <dbReference type="ARBA" id="ARBA00022989"/>
    </source>
</evidence>
<organism evidence="10 11">
    <name type="scientific">Actinomadura graeca</name>
    <dbReference type="NCBI Taxonomy" id="2750812"/>
    <lineage>
        <taxon>Bacteria</taxon>
        <taxon>Bacillati</taxon>
        <taxon>Actinomycetota</taxon>
        <taxon>Actinomycetes</taxon>
        <taxon>Streptosporangiales</taxon>
        <taxon>Thermomonosporaceae</taxon>
        <taxon>Actinomadura</taxon>
    </lineage>
</organism>
<feature type="transmembrane region" description="Helical" evidence="8">
    <location>
        <begin position="139"/>
        <end position="160"/>
    </location>
</feature>
<evidence type="ECO:0000256" key="3">
    <source>
        <dbReference type="ARBA" id="ARBA00022692"/>
    </source>
</evidence>
<feature type="transmembrane region" description="Helical" evidence="8">
    <location>
        <begin position="31"/>
        <end position="49"/>
    </location>
</feature>
<accession>A0ABX8QQ25</accession>